<dbReference type="Pfam" id="PF00749">
    <property type="entry name" value="tRNA-synt_1c"/>
    <property type="match status" value="1"/>
</dbReference>
<name>A0ABX0GTP5_9ACTN</name>
<comment type="catalytic activity">
    <reaction evidence="8">
        <text>tRNA(Glu) + L-glutamate + ATP = L-glutamyl-tRNA(Glu) + AMP + diphosphate</text>
        <dbReference type="Rhea" id="RHEA:23540"/>
        <dbReference type="Rhea" id="RHEA-COMP:9663"/>
        <dbReference type="Rhea" id="RHEA-COMP:9680"/>
        <dbReference type="ChEBI" id="CHEBI:29985"/>
        <dbReference type="ChEBI" id="CHEBI:30616"/>
        <dbReference type="ChEBI" id="CHEBI:33019"/>
        <dbReference type="ChEBI" id="CHEBI:78442"/>
        <dbReference type="ChEBI" id="CHEBI:78520"/>
        <dbReference type="ChEBI" id="CHEBI:456215"/>
        <dbReference type="EC" id="6.1.1.17"/>
    </reaction>
</comment>
<dbReference type="InterPro" id="IPR020058">
    <property type="entry name" value="Glu/Gln-tRNA-synth_Ib_cat-dom"/>
</dbReference>
<keyword evidence="2 8" id="KW-0963">Cytoplasm</keyword>
<keyword evidence="3 8" id="KW-0436">Ligase</keyword>
<dbReference type="Gene3D" id="1.10.10.350">
    <property type="match status" value="1"/>
</dbReference>
<feature type="domain" description="Glutamyl/glutaminyl-tRNA synthetase class Ib catalytic" evidence="10">
    <location>
        <begin position="6"/>
        <end position="323"/>
    </location>
</feature>
<comment type="caution">
    <text evidence="12">The sequence shown here is derived from an EMBL/GenBank/DDBJ whole genome shotgun (WGS) entry which is preliminary data.</text>
</comment>
<dbReference type="PANTHER" id="PTHR43311">
    <property type="entry name" value="GLUTAMATE--TRNA LIGASE"/>
    <property type="match status" value="1"/>
</dbReference>
<dbReference type="HAMAP" id="MF_00022">
    <property type="entry name" value="Glu_tRNA_synth_type1"/>
    <property type="match status" value="1"/>
</dbReference>
<evidence type="ECO:0000256" key="4">
    <source>
        <dbReference type="ARBA" id="ARBA00022741"/>
    </source>
</evidence>
<dbReference type="PRINTS" id="PR00987">
    <property type="entry name" value="TRNASYNTHGLU"/>
</dbReference>
<keyword evidence="13" id="KW-1185">Reference proteome</keyword>
<organism evidence="12 13">
    <name type="scientific">Motilibacter deserti</name>
    <dbReference type="NCBI Taxonomy" id="2714956"/>
    <lineage>
        <taxon>Bacteria</taxon>
        <taxon>Bacillati</taxon>
        <taxon>Actinomycetota</taxon>
        <taxon>Actinomycetes</taxon>
        <taxon>Motilibacterales</taxon>
        <taxon>Motilibacteraceae</taxon>
        <taxon>Motilibacter</taxon>
    </lineage>
</organism>
<evidence type="ECO:0000256" key="5">
    <source>
        <dbReference type="ARBA" id="ARBA00022840"/>
    </source>
</evidence>
<dbReference type="InterPro" id="IPR049940">
    <property type="entry name" value="GluQ/Sye"/>
</dbReference>
<reference evidence="12 13" key="1">
    <citation type="submission" date="2020-03" db="EMBL/GenBank/DDBJ databases">
        <title>Two novel Motilibacter sp.</title>
        <authorList>
            <person name="Liu S."/>
        </authorList>
    </citation>
    <scope>NUCLEOTIDE SEQUENCE [LARGE SCALE GENOMIC DNA]</scope>
    <source>
        <strain evidence="12 13">E257</strain>
    </source>
</reference>
<dbReference type="GO" id="GO:0004818">
    <property type="term" value="F:glutamate-tRNA ligase activity"/>
    <property type="evidence" value="ECO:0007669"/>
    <property type="project" value="UniProtKB-EC"/>
</dbReference>
<dbReference type="CDD" id="cd00808">
    <property type="entry name" value="GluRS_core"/>
    <property type="match status" value="1"/>
</dbReference>
<dbReference type="InterPro" id="IPR020751">
    <property type="entry name" value="aa-tRNA-synth_I_codon-bd_sub2"/>
</dbReference>
<comment type="subcellular location">
    <subcellularLocation>
        <location evidence="8">Cytoplasm</location>
    </subcellularLocation>
</comment>
<feature type="region of interest" description="Disordered" evidence="9">
    <location>
        <begin position="114"/>
        <end position="133"/>
    </location>
</feature>
<evidence type="ECO:0000313" key="13">
    <source>
        <dbReference type="Proteomes" id="UP000800981"/>
    </source>
</evidence>
<dbReference type="PANTHER" id="PTHR43311:SF2">
    <property type="entry name" value="GLUTAMATE--TRNA LIGASE, MITOCHONDRIAL-RELATED"/>
    <property type="match status" value="1"/>
</dbReference>
<feature type="binding site" evidence="8">
    <location>
        <position position="260"/>
    </location>
    <ligand>
        <name>ATP</name>
        <dbReference type="ChEBI" id="CHEBI:30616"/>
    </ligand>
</feature>
<dbReference type="EC" id="6.1.1.17" evidence="8"/>
<evidence type="ECO:0000256" key="8">
    <source>
        <dbReference type="HAMAP-Rule" id="MF_00022"/>
    </source>
</evidence>
<comment type="caution">
    <text evidence="8">Lacks conserved residue(s) required for the propagation of feature annotation.</text>
</comment>
<evidence type="ECO:0000259" key="10">
    <source>
        <dbReference type="Pfam" id="PF00749"/>
    </source>
</evidence>
<keyword evidence="4 8" id="KW-0547">Nucleotide-binding</keyword>
<dbReference type="InterPro" id="IPR020752">
    <property type="entry name" value="Glu-tRNA-synth_I_codon-bd_sub1"/>
</dbReference>
<evidence type="ECO:0000256" key="6">
    <source>
        <dbReference type="ARBA" id="ARBA00022917"/>
    </source>
</evidence>
<dbReference type="InterPro" id="IPR033910">
    <property type="entry name" value="GluRS_core"/>
</dbReference>
<dbReference type="InterPro" id="IPR008925">
    <property type="entry name" value="aa_tRNA-synth_I_cd-bd_sf"/>
</dbReference>
<evidence type="ECO:0000256" key="2">
    <source>
        <dbReference type="ARBA" id="ARBA00022490"/>
    </source>
</evidence>
<evidence type="ECO:0000256" key="9">
    <source>
        <dbReference type="SAM" id="MobiDB-lite"/>
    </source>
</evidence>
<dbReference type="RefSeq" id="WP_166279978.1">
    <property type="nucleotide sequence ID" value="NZ_JAANNP010000002.1"/>
</dbReference>
<comment type="function">
    <text evidence="8">Catalyzes the attachment of glutamate to tRNA(Glu) in a two-step reaction: glutamate is first activated by ATP to form Glu-AMP and then transferred to the acceptor end of tRNA(Glu).</text>
</comment>
<evidence type="ECO:0000256" key="3">
    <source>
        <dbReference type="ARBA" id="ARBA00022598"/>
    </source>
</evidence>
<accession>A0ABX0GTP5</accession>
<keyword evidence="6 8" id="KW-0648">Protein biosynthesis</keyword>
<feature type="short sequence motif" description="'KMSKS' region" evidence="8">
    <location>
        <begin position="257"/>
        <end position="261"/>
    </location>
</feature>
<dbReference type="InterPro" id="IPR014729">
    <property type="entry name" value="Rossmann-like_a/b/a_fold"/>
</dbReference>
<comment type="subunit">
    <text evidence="8">Monomer.</text>
</comment>
<keyword evidence="7 8" id="KW-0030">Aminoacyl-tRNA synthetase</keyword>
<dbReference type="EMBL" id="JAANNP010000002">
    <property type="protein sequence ID" value="NHC13506.1"/>
    <property type="molecule type" value="Genomic_DNA"/>
</dbReference>
<keyword evidence="5 8" id="KW-0067">ATP-binding</keyword>
<evidence type="ECO:0000259" key="11">
    <source>
        <dbReference type="Pfam" id="PF19269"/>
    </source>
</evidence>
<dbReference type="NCBIfam" id="TIGR00464">
    <property type="entry name" value="gltX_bact"/>
    <property type="match status" value="1"/>
</dbReference>
<gene>
    <name evidence="8" type="primary">gltX</name>
    <name evidence="12" type="ORF">G9H71_06880</name>
</gene>
<dbReference type="Pfam" id="PF19269">
    <property type="entry name" value="Anticodon_2"/>
    <property type="match status" value="1"/>
</dbReference>
<dbReference type="SUPFAM" id="SSF48163">
    <property type="entry name" value="An anticodon-binding domain of class I aminoacyl-tRNA synthetases"/>
    <property type="match status" value="1"/>
</dbReference>
<proteinExistence type="inferred from homology"/>
<dbReference type="Gene3D" id="3.40.50.620">
    <property type="entry name" value="HUPs"/>
    <property type="match status" value="1"/>
</dbReference>
<protein>
    <recommendedName>
        <fullName evidence="8">Glutamate--tRNA ligase</fullName>
        <ecNumber evidence="8">6.1.1.17</ecNumber>
    </recommendedName>
    <alternativeName>
        <fullName evidence="8">Glutamyl-tRNA synthetase</fullName>
        <shortName evidence="8">GluRS</shortName>
    </alternativeName>
</protein>
<evidence type="ECO:0000256" key="1">
    <source>
        <dbReference type="ARBA" id="ARBA00007894"/>
    </source>
</evidence>
<dbReference type="Gene3D" id="1.10.8.70">
    <property type="entry name" value="Glutamate-tRNA synthetase, class I, anticodon-binding domain 1"/>
    <property type="match status" value="1"/>
</dbReference>
<sequence>MTDTPVRVRFCPSPTGNPHVGLVRTALFNWAYARHTGGTFVFRIEDTDAARDSEESYEALLETLRWLGLDWDEGPEVGGPHAPYRQSQRMDVYADAARRLLAAGLAYESFSTPQEVEERRRAAGQDPKLGYDNADRETTAEQRAAYVAEGRQPVLRLRMPDEDLHFTDLVRGEVRFAAGSIPDYVIVRADGSPLYPLVNPVDDVLMGITHVLRGEDLLSSTPRQLALYRALGEIGIGSGEPPLFGHLPYVMGEGNKKLSKRDPESAIGYYRDEGFIPEGLLNYLALLGWSIAEDRDVFSLQEMVEAFDVARVNANPARFDLKKCEAINGQWIRRLEPADFTERALHQLALDGFVSAPPTDEQRALMAAATPLVQERVTLLKQVSAMLAFLFTDTVTIAPEAAKLLDAGVLQAALDALEPLEEWTTAATQTALTAALVEGMGLKLGKALGPLRSAISGRKVSPPLFESLELLGRERSLERIRAALDSLS</sequence>
<comment type="similarity">
    <text evidence="1 8">Belongs to the class-I aminoacyl-tRNA synthetase family. Glutamate--tRNA ligase type 1 subfamily.</text>
</comment>
<dbReference type="InterPro" id="IPR000924">
    <property type="entry name" value="Glu/Gln-tRNA-synth"/>
</dbReference>
<dbReference type="Proteomes" id="UP000800981">
    <property type="component" value="Unassembled WGS sequence"/>
</dbReference>
<dbReference type="InterPro" id="IPR004527">
    <property type="entry name" value="Glu-tRNA-ligase_bac/mito"/>
</dbReference>
<dbReference type="SUPFAM" id="SSF52374">
    <property type="entry name" value="Nucleotidylyl transferase"/>
    <property type="match status" value="1"/>
</dbReference>
<feature type="domain" description="Aminoacyl-tRNA synthetase class I anticodon-binding" evidence="11">
    <location>
        <begin position="344"/>
        <end position="484"/>
    </location>
</feature>
<feature type="short sequence motif" description="'HIGH' region" evidence="8">
    <location>
        <begin position="12"/>
        <end position="22"/>
    </location>
</feature>
<dbReference type="InterPro" id="IPR045462">
    <property type="entry name" value="aa-tRNA-synth_I_cd-bd"/>
</dbReference>
<evidence type="ECO:0000256" key="7">
    <source>
        <dbReference type="ARBA" id="ARBA00023146"/>
    </source>
</evidence>
<evidence type="ECO:0000313" key="12">
    <source>
        <dbReference type="EMBL" id="NHC13506.1"/>
    </source>
</evidence>